<dbReference type="EMBL" id="DVJP01000047">
    <property type="protein sequence ID" value="HIS76574.1"/>
    <property type="molecule type" value="Genomic_DNA"/>
</dbReference>
<feature type="transmembrane region" description="Helical" evidence="4">
    <location>
        <begin position="304"/>
        <end position="323"/>
    </location>
</feature>
<dbReference type="AlphaFoldDB" id="A0A9D1FN33"/>
<evidence type="ECO:0000256" key="2">
    <source>
        <dbReference type="ARBA" id="ARBA00023136"/>
    </source>
</evidence>
<feature type="transmembrane region" description="Helical" evidence="4">
    <location>
        <begin position="427"/>
        <end position="450"/>
    </location>
</feature>
<dbReference type="Proteomes" id="UP000824002">
    <property type="component" value="Unassembled WGS sequence"/>
</dbReference>
<evidence type="ECO:0000313" key="5">
    <source>
        <dbReference type="EMBL" id="HIS76574.1"/>
    </source>
</evidence>
<dbReference type="Pfam" id="PF03323">
    <property type="entry name" value="GerA"/>
    <property type="match status" value="1"/>
</dbReference>
<organism evidence="5 6">
    <name type="scientific">Candidatus Merdivicinus excrementipullorum</name>
    <dbReference type="NCBI Taxonomy" id="2840867"/>
    <lineage>
        <taxon>Bacteria</taxon>
        <taxon>Bacillati</taxon>
        <taxon>Bacillota</taxon>
        <taxon>Clostridia</taxon>
        <taxon>Eubacteriales</taxon>
        <taxon>Oscillospiraceae</taxon>
        <taxon>Oscillospiraceae incertae sedis</taxon>
        <taxon>Candidatus Merdivicinus</taxon>
    </lineage>
</organism>
<evidence type="ECO:0000256" key="1">
    <source>
        <dbReference type="ARBA" id="ARBA00005278"/>
    </source>
</evidence>
<evidence type="ECO:0000256" key="4">
    <source>
        <dbReference type="SAM" id="Phobius"/>
    </source>
</evidence>
<feature type="region of interest" description="Disordered" evidence="3">
    <location>
        <begin position="1"/>
        <end position="26"/>
    </location>
</feature>
<gene>
    <name evidence="5" type="ORF">IAB51_07150</name>
</gene>
<dbReference type="GO" id="GO:0009847">
    <property type="term" value="P:spore germination"/>
    <property type="evidence" value="ECO:0007669"/>
    <property type="project" value="InterPro"/>
</dbReference>
<keyword evidence="4" id="KW-0812">Transmembrane</keyword>
<dbReference type="GO" id="GO:0016020">
    <property type="term" value="C:membrane"/>
    <property type="evidence" value="ECO:0007669"/>
    <property type="project" value="InterPro"/>
</dbReference>
<dbReference type="PIRSF" id="PIRSF005690">
    <property type="entry name" value="GerBA"/>
    <property type="match status" value="1"/>
</dbReference>
<protein>
    <submittedName>
        <fullName evidence="5">Spore germination protein</fullName>
    </submittedName>
</protein>
<dbReference type="PANTHER" id="PTHR22550">
    <property type="entry name" value="SPORE GERMINATION PROTEIN"/>
    <property type="match status" value="1"/>
</dbReference>
<reference evidence="5" key="1">
    <citation type="submission" date="2020-10" db="EMBL/GenBank/DDBJ databases">
        <authorList>
            <person name="Gilroy R."/>
        </authorList>
    </citation>
    <scope>NUCLEOTIDE SEQUENCE</scope>
    <source>
        <strain evidence="5">CHK199-13235</strain>
    </source>
</reference>
<comment type="caution">
    <text evidence="5">The sequence shown here is derived from an EMBL/GenBank/DDBJ whole genome shotgun (WGS) entry which is preliminary data.</text>
</comment>
<evidence type="ECO:0000313" key="6">
    <source>
        <dbReference type="Proteomes" id="UP000824002"/>
    </source>
</evidence>
<sequence length="501" mass="55214">MKKNAPKTPLPSQSPPPEPAKGDGRLTGELEKDLTALRERAYNTSDLITRPITVCGVRINLVMMEGMVDLNKLDEAMIRPLLSRQFPDGPAVFDWIEQTAVVGDVKDVYEYDQILSLVMTGFLAVLVDGVAKSIVMGVQGYPYRSISEPNAEVNEKGSRESFTEPIKLNLTMIRRRMRSGAVKFEMMETGSDSHTLLCLVYDPRAVSHKLLQEVRKRLNRIQMKTVLDVGYLQPYLEGKPLSLFSEVGTTERPDTVCAKVQEGRIAILMDGTPYALIVPFLFVENFQSFDDYSRRPYFAALIRFLKYASFFISMLLPGLYVAVATFHPAVLPHALLFNIASAVEATPFPLMLEALIIHFIYEIMREAGLRLPRPVGHAVSIVGALVIGDAAVTAGIIGSPMVMVVALTAISSFVVPSLYEPVAVLRFAFILLGGTTGLYGIALALAALLVNICRTNSLGVPYTAPVSPFTPSAMRDVFIRAGWKQLGRRVMHIQDMRGGDL</sequence>
<keyword evidence="2 4" id="KW-0472">Membrane</keyword>
<dbReference type="InterPro" id="IPR050768">
    <property type="entry name" value="UPF0353/GerABKA_families"/>
</dbReference>
<name>A0A9D1FN33_9FIRM</name>
<reference evidence="5" key="2">
    <citation type="journal article" date="2021" name="PeerJ">
        <title>Extensive microbial diversity within the chicken gut microbiome revealed by metagenomics and culture.</title>
        <authorList>
            <person name="Gilroy R."/>
            <person name="Ravi A."/>
            <person name="Getino M."/>
            <person name="Pursley I."/>
            <person name="Horton D.L."/>
            <person name="Alikhan N.F."/>
            <person name="Baker D."/>
            <person name="Gharbi K."/>
            <person name="Hall N."/>
            <person name="Watson M."/>
            <person name="Adriaenssens E.M."/>
            <person name="Foster-Nyarko E."/>
            <person name="Jarju S."/>
            <person name="Secka A."/>
            <person name="Antonio M."/>
            <person name="Oren A."/>
            <person name="Chaudhuri R.R."/>
            <person name="La Ragione R."/>
            <person name="Hildebrand F."/>
            <person name="Pallen M.J."/>
        </authorList>
    </citation>
    <scope>NUCLEOTIDE SEQUENCE</scope>
    <source>
        <strain evidence="5">CHK199-13235</strain>
    </source>
</reference>
<feature type="compositionally biased region" description="Pro residues" evidence="3">
    <location>
        <begin position="8"/>
        <end position="19"/>
    </location>
</feature>
<comment type="similarity">
    <text evidence="1">Belongs to the GerABKA family.</text>
</comment>
<dbReference type="InterPro" id="IPR004995">
    <property type="entry name" value="Spore_Ger"/>
</dbReference>
<feature type="transmembrane region" description="Helical" evidence="4">
    <location>
        <begin position="335"/>
        <end position="361"/>
    </location>
</feature>
<evidence type="ECO:0000256" key="3">
    <source>
        <dbReference type="SAM" id="MobiDB-lite"/>
    </source>
</evidence>
<keyword evidence="4" id="KW-1133">Transmembrane helix</keyword>
<proteinExistence type="inferred from homology"/>
<dbReference type="PANTHER" id="PTHR22550:SF5">
    <property type="entry name" value="LEUCINE ZIPPER PROTEIN 4"/>
    <property type="match status" value="1"/>
</dbReference>
<accession>A0A9D1FN33</accession>
<feature type="transmembrane region" description="Helical" evidence="4">
    <location>
        <begin position="382"/>
        <end position="415"/>
    </location>
</feature>